<dbReference type="Pfam" id="PF00535">
    <property type="entry name" value="Glycos_transf_2"/>
    <property type="match status" value="1"/>
</dbReference>
<dbReference type="GO" id="GO:0016757">
    <property type="term" value="F:glycosyltransferase activity"/>
    <property type="evidence" value="ECO:0007669"/>
    <property type="project" value="UniProtKB-KW"/>
</dbReference>
<comment type="pathway">
    <text evidence="1">Cell wall biogenesis; cell wall polysaccharide biosynthesis.</text>
</comment>
<dbReference type="RefSeq" id="WP_081416937.1">
    <property type="nucleotide sequence ID" value="NZ_JFYO01000003.1"/>
</dbReference>
<dbReference type="Proteomes" id="UP000024001">
    <property type="component" value="Unassembled WGS sequence"/>
</dbReference>
<keyword evidence="5" id="KW-0812">Transmembrane</keyword>
<evidence type="ECO:0000256" key="4">
    <source>
        <dbReference type="ARBA" id="ARBA00022679"/>
    </source>
</evidence>
<sequence length="282" mass="30703">MTGRQQIKVIAVVLNWRDTDATMQCLDSLLREKLLASVVLVDNESSGELRSAVSDRVQLVENPENLGFAKGVNSGIHKAMTLGADAVFVINNDATVREGALEKLIKAWVSTEEPVLLAPRVVNLDGTDQSTGGYFRAVDASTRDLGNKYVNYLTWACVLLPVATIKILGLLDERFFMYWEDVDYGLRASKAGVRMRLVDDAHVEHERSKSHSRAGAKIEGYSAAGLTLLCLKRGGVALFVGLPYRLIGRLLTRLGSPGRVRSIARGFLAGCRAFRGKAAPSA</sequence>
<comment type="caution">
    <text evidence="7">The sequence shown here is derived from an EMBL/GenBank/DDBJ whole genome shotgun (WGS) entry which is preliminary data.</text>
</comment>
<gene>
    <name evidence="7" type="ORF">BW34_00888</name>
</gene>
<name>A0A031FW05_9MICO</name>
<keyword evidence="5" id="KW-1133">Transmembrane helix</keyword>
<keyword evidence="3" id="KW-0328">Glycosyltransferase</keyword>
<accession>A0A031FW05</accession>
<feature type="transmembrane region" description="Helical" evidence="5">
    <location>
        <begin position="152"/>
        <end position="171"/>
    </location>
</feature>
<organism evidence="7 8">
    <name type="scientific">Microbacterium oleivorans</name>
    <dbReference type="NCBI Taxonomy" id="273677"/>
    <lineage>
        <taxon>Bacteria</taxon>
        <taxon>Bacillati</taxon>
        <taxon>Actinomycetota</taxon>
        <taxon>Actinomycetes</taxon>
        <taxon>Micrococcales</taxon>
        <taxon>Microbacteriaceae</taxon>
        <taxon>Microbacterium</taxon>
    </lineage>
</organism>
<dbReference type="Gene3D" id="3.90.550.10">
    <property type="entry name" value="Spore Coat Polysaccharide Biosynthesis Protein SpsA, Chain A"/>
    <property type="match status" value="1"/>
</dbReference>
<dbReference type="PANTHER" id="PTHR43179:SF12">
    <property type="entry name" value="GALACTOFURANOSYLTRANSFERASE GLFT2"/>
    <property type="match status" value="1"/>
</dbReference>
<keyword evidence="4 7" id="KW-0808">Transferase</keyword>
<dbReference type="eggNOG" id="COG1216">
    <property type="taxonomic scope" value="Bacteria"/>
</dbReference>
<evidence type="ECO:0000256" key="5">
    <source>
        <dbReference type="SAM" id="Phobius"/>
    </source>
</evidence>
<dbReference type="InterPro" id="IPR001173">
    <property type="entry name" value="Glyco_trans_2-like"/>
</dbReference>
<reference evidence="7 8" key="1">
    <citation type="submission" date="2014-03" db="EMBL/GenBank/DDBJ databases">
        <title>Draft Genome Sequences of 13 Willow Endophytes.</title>
        <authorList>
            <person name="Gan H.Y."/>
            <person name="Gan H.M."/>
            <person name="Savka M.A."/>
            <person name="Hudson A.O."/>
        </authorList>
    </citation>
    <scope>NUCLEOTIDE SEQUENCE [LARGE SCALE GENOMIC DNA]</scope>
    <source>
        <strain evidence="7 8">RIT293</strain>
    </source>
</reference>
<evidence type="ECO:0000313" key="8">
    <source>
        <dbReference type="Proteomes" id="UP000024001"/>
    </source>
</evidence>
<evidence type="ECO:0000256" key="2">
    <source>
        <dbReference type="ARBA" id="ARBA00006739"/>
    </source>
</evidence>
<keyword evidence="8" id="KW-1185">Reference proteome</keyword>
<comment type="similarity">
    <text evidence="2">Belongs to the glycosyltransferase 2 family.</text>
</comment>
<dbReference type="AlphaFoldDB" id="A0A031FW05"/>
<proteinExistence type="inferred from homology"/>
<dbReference type="OrthoDB" id="9771846at2"/>
<dbReference type="EMBL" id="JFYO01000003">
    <property type="protein sequence ID" value="EZP29039.1"/>
    <property type="molecule type" value="Genomic_DNA"/>
</dbReference>
<protein>
    <submittedName>
        <fullName evidence="7">Putative glycosyltransferase</fullName>
    </submittedName>
</protein>
<feature type="domain" description="Glycosyltransferase 2-like" evidence="6">
    <location>
        <begin position="24"/>
        <end position="133"/>
    </location>
</feature>
<evidence type="ECO:0000256" key="3">
    <source>
        <dbReference type="ARBA" id="ARBA00022676"/>
    </source>
</evidence>
<keyword evidence="5" id="KW-0472">Membrane</keyword>
<evidence type="ECO:0000313" key="7">
    <source>
        <dbReference type="EMBL" id="EZP29039.1"/>
    </source>
</evidence>
<dbReference type="SUPFAM" id="SSF53448">
    <property type="entry name" value="Nucleotide-diphospho-sugar transferases"/>
    <property type="match status" value="1"/>
</dbReference>
<evidence type="ECO:0000259" key="6">
    <source>
        <dbReference type="Pfam" id="PF00535"/>
    </source>
</evidence>
<dbReference type="PANTHER" id="PTHR43179">
    <property type="entry name" value="RHAMNOSYLTRANSFERASE WBBL"/>
    <property type="match status" value="1"/>
</dbReference>
<evidence type="ECO:0000256" key="1">
    <source>
        <dbReference type="ARBA" id="ARBA00004776"/>
    </source>
</evidence>
<dbReference type="InterPro" id="IPR029044">
    <property type="entry name" value="Nucleotide-diphossugar_trans"/>
</dbReference>